<gene>
    <name evidence="1" type="ORF">ACI1P1_15950</name>
</gene>
<sequence length="249" mass="26514">MAAMEELHEEAAAAGATAVLSVGLVPGMSNLLAADAVAGLDQVDSVDIALMLGMGEAHGRAAIEWTVENMAQDFWTGAGTQRRQVSSFTSGKTFDFGEGIGRKTAYRFNFSDQHTLPGTLGVSPVVTRLCFDSAFVTGLLFVMKKAGVLKLLRFKSMARLAAGLFARMRLGTEAYALKVEASGSKLGIPQKAERFYHGSIESDMTARVAAAVAAELYRGEQPSGVYHIEQLFNTSVLGGEISSRIGRRG</sequence>
<evidence type="ECO:0000313" key="2">
    <source>
        <dbReference type="Proteomes" id="UP001631969"/>
    </source>
</evidence>
<name>A0ACC7P2F8_9BACL</name>
<dbReference type="Proteomes" id="UP001631969">
    <property type="component" value="Unassembled WGS sequence"/>
</dbReference>
<dbReference type="EMBL" id="JBJURJ010000010">
    <property type="protein sequence ID" value="MFM9329789.1"/>
    <property type="molecule type" value="Genomic_DNA"/>
</dbReference>
<protein>
    <submittedName>
        <fullName evidence="1">Uncharacterized protein</fullName>
    </submittedName>
</protein>
<keyword evidence="2" id="KW-1185">Reference proteome</keyword>
<proteinExistence type="predicted"/>
<reference evidence="1" key="1">
    <citation type="submission" date="2024-12" db="EMBL/GenBank/DDBJ databases">
        <authorList>
            <person name="Wu N."/>
        </authorList>
    </citation>
    <scope>NUCLEOTIDE SEQUENCE</scope>
    <source>
        <strain evidence="1">P15</strain>
    </source>
</reference>
<organism evidence="1 2">
    <name type="scientific">Paenibacillus mesotrionivorans</name>
    <dbReference type="NCBI Taxonomy" id="3160968"/>
    <lineage>
        <taxon>Bacteria</taxon>
        <taxon>Bacillati</taxon>
        <taxon>Bacillota</taxon>
        <taxon>Bacilli</taxon>
        <taxon>Bacillales</taxon>
        <taxon>Paenibacillaceae</taxon>
        <taxon>Paenibacillus</taxon>
    </lineage>
</organism>
<accession>A0ACC7P2F8</accession>
<comment type="caution">
    <text evidence="1">The sequence shown here is derived from an EMBL/GenBank/DDBJ whole genome shotgun (WGS) entry which is preliminary data.</text>
</comment>
<evidence type="ECO:0000313" key="1">
    <source>
        <dbReference type="EMBL" id="MFM9329789.1"/>
    </source>
</evidence>